<dbReference type="GO" id="GO:0047429">
    <property type="term" value="F:nucleoside triphosphate diphosphatase activity"/>
    <property type="evidence" value="ECO:0007669"/>
    <property type="project" value="InterPro"/>
</dbReference>
<evidence type="ECO:0000256" key="1">
    <source>
        <dbReference type="ARBA" id="ARBA00008023"/>
    </source>
</evidence>
<comment type="caution">
    <text evidence="3">The sequence shown here is derived from an EMBL/GenBank/DDBJ whole genome shotgun (WGS) entry which is preliminary data.</text>
</comment>
<dbReference type="InterPro" id="IPR029001">
    <property type="entry name" value="ITPase-like_fam"/>
</dbReference>
<reference evidence="4" key="1">
    <citation type="submission" date="2017-09" db="EMBL/GenBank/DDBJ databases">
        <title>Depth-based differentiation of microbial function through sediment-hosted aquifers and enrichment of novel symbionts in the deep terrestrial subsurface.</title>
        <authorList>
            <person name="Probst A.J."/>
            <person name="Ladd B."/>
            <person name="Jarett J.K."/>
            <person name="Geller-Mcgrath D.E."/>
            <person name="Sieber C.M.K."/>
            <person name="Emerson J.B."/>
            <person name="Anantharaman K."/>
            <person name="Thomas B.C."/>
            <person name="Malmstrom R."/>
            <person name="Stieglmeier M."/>
            <person name="Klingl A."/>
            <person name="Woyke T."/>
            <person name="Ryan C.M."/>
            <person name="Banfield J.F."/>
        </authorList>
    </citation>
    <scope>NUCLEOTIDE SEQUENCE [LARGE SCALE GENOMIC DNA]</scope>
</reference>
<dbReference type="Proteomes" id="UP000231383">
    <property type="component" value="Unassembled WGS sequence"/>
</dbReference>
<organism evidence="3 4">
    <name type="scientific">Candidatus Roizmanbacteria bacterium CG_4_9_14_0_2_um_filter_39_13</name>
    <dbReference type="NCBI Taxonomy" id="1974839"/>
    <lineage>
        <taxon>Bacteria</taxon>
        <taxon>Candidatus Roizmaniibacteriota</taxon>
    </lineage>
</organism>
<dbReference type="GO" id="GO:0005829">
    <property type="term" value="C:cytosol"/>
    <property type="evidence" value="ECO:0007669"/>
    <property type="project" value="TreeGrafter"/>
</dbReference>
<dbReference type="GO" id="GO:0009143">
    <property type="term" value="P:nucleoside triphosphate catabolic process"/>
    <property type="evidence" value="ECO:0007669"/>
    <property type="project" value="InterPro"/>
</dbReference>
<comment type="similarity">
    <text evidence="1">Belongs to the HAM1 NTPase family.</text>
</comment>
<keyword evidence="2" id="KW-0378">Hydrolase</keyword>
<dbReference type="PANTHER" id="PTHR11067:SF9">
    <property type="entry name" value="INOSINE TRIPHOSPHATE PYROPHOSPHATASE"/>
    <property type="match status" value="1"/>
</dbReference>
<dbReference type="CDD" id="cd00515">
    <property type="entry name" value="HAM1"/>
    <property type="match status" value="1"/>
</dbReference>
<dbReference type="SUPFAM" id="SSF52972">
    <property type="entry name" value="ITPase-like"/>
    <property type="match status" value="1"/>
</dbReference>
<dbReference type="EMBL" id="PFSC01000008">
    <property type="protein sequence ID" value="PJC34159.1"/>
    <property type="molecule type" value="Genomic_DNA"/>
</dbReference>
<dbReference type="Pfam" id="PF01725">
    <property type="entry name" value="Ham1p_like"/>
    <property type="match status" value="1"/>
</dbReference>
<proteinExistence type="inferred from homology"/>
<sequence>MTLDLKNGKLRRFFHKEIILNMKKLLIATSNQSKKKEIIHGLAQLSKIGVQLLTLDDLEIIGEPIESGSTFEENAKIKAKFYADQAKIPTLADDGGLMIDALNGAPGVISRRWPGYEATDRELIDYALEKMKHIQKEERTAQLKTCVCFFNPVSKYISCVEQSIAGKMSEKPITYNTNGYPFRALFIVQEFNKFYDELTQDEHQRINHRLKAIQQLIPIIENNI</sequence>
<name>A0A2M8F4E3_9BACT</name>
<evidence type="ECO:0000313" key="4">
    <source>
        <dbReference type="Proteomes" id="UP000231383"/>
    </source>
</evidence>
<dbReference type="Gene3D" id="3.90.950.10">
    <property type="match status" value="1"/>
</dbReference>
<dbReference type="PANTHER" id="PTHR11067">
    <property type="entry name" value="INOSINE TRIPHOSPHATE PYROPHOSPHATASE/HAM1 PROTEIN"/>
    <property type="match status" value="1"/>
</dbReference>
<evidence type="ECO:0000313" key="3">
    <source>
        <dbReference type="EMBL" id="PJC34159.1"/>
    </source>
</evidence>
<evidence type="ECO:0000256" key="2">
    <source>
        <dbReference type="ARBA" id="ARBA00022801"/>
    </source>
</evidence>
<accession>A0A2M8F4E3</accession>
<dbReference type="InterPro" id="IPR002637">
    <property type="entry name" value="RdgB/HAM1"/>
</dbReference>
<gene>
    <name evidence="3" type="ORF">CO051_00310</name>
</gene>
<protein>
    <submittedName>
        <fullName evidence="3">Non-canonical purine NTP pyrophosphatase</fullName>
    </submittedName>
</protein>
<dbReference type="AlphaFoldDB" id="A0A2M8F4E3"/>